<keyword evidence="1" id="KW-0472">Membrane</keyword>
<evidence type="ECO:0000313" key="3">
    <source>
        <dbReference type="Proteomes" id="UP000636453"/>
    </source>
</evidence>
<dbReference type="EMBL" id="BNCF01000001">
    <property type="protein sequence ID" value="GHE24929.1"/>
    <property type="molecule type" value="Genomic_DNA"/>
</dbReference>
<sequence length="62" mass="6675">MPAPRSRRPLAFWFLGLAALALLRLGAHGQRGTGPWQATDAAWALGATVLLALGLALLRERR</sequence>
<evidence type="ECO:0000313" key="2">
    <source>
        <dbReference type="EMBL" id="GHE24929.1"/>
    </source>
</evidence>
<protein>
    <submittedName>
        <fullName evidence="2">Uncharacterized protein</fullName>
    </submittedName>
</protein>
<reference evidence="2" key="1">
    <citation type="journal article" date="2014" name="Int. J. Syst. Evol. Microbiol.">
        <title>Complete genome sequence of Corynebacterium casei LMG S-19264T (=DSM 44701T), isolated from a smear-ripened cheese.</title>
        <authorList>
            <consortium name="US DOE Joint Genome Institute (JGI-PGF)"/>
            <person name="Walter F."/>
            <person name="Albersmeier A."/>
            <person name="Kalinowski J."/>
            <person name="Ruckert C."/>
        </authorList>
    </citation>
    <scope>NUCLEOTIDE SEQUENCE</scope>
    <source>
        <strain evidence="2">KCTC 32020</strain>
    </source>
</reference>
<reference evidence="2" key="2">
    <citation type="submission" date="2020-09" db="EMBL/GenBank/DDBJ databases">
        <authorList>
            <person name="Sun Q."/>
            <person name="Kim S."/>
        </authorList>
    </citation>
    <scope>NUCLEOTIDE SEQUENCE</scope>
    <source>
        <strain evidence="2">KCTC 32020</strain>
    </source>
</reference>
<accession>A0A918YTY1</accession>
<keyword evidence="1" id="KW-0812">Transmembrane</keyword>
<feature type="transmembrane region" description="Helical" evidence="1">
    <location>
        <begin position="41"/>
        <end position="58"/>
    </location>
</feature>
<organism evidence="2 3">
    <name type="scientific">Vulcaniibacterium thermophilum</name>
    <dbReference type="NCBI Taxonomy" id="1169913"/>
    <lineage>
        <taxon>Bacteria</taxon>
        <taxon>Pseudomonadati</taxon>
        <taxon>Pseudomonadota</taxon>
        <taxon>Gammaproteobacteria</taxon>
        <taxon>Lysobacterales</taxon>
        <taxon>Lysobacteraceae</taxon>
        <taxon>Vulcaniibacterium</taxon>
    </lineage>
</organism>
<dbReference type="AlphaFoldDB" id="A0A918YTY1"/>
<proteinExistence type="predicted"/>
<comment type="caution">
    <text evidence="2">The sequence shown here is derived from an EMBL/GenBank/DDBJ whole genome shotgun (WGS) entry which is preliminary data.</text>
</comment>
<keyword evidence="3" id="KW-1185">Reference proteome</keyword>
<dbReference type="Proteomes" id="UP000636453">
    <property type="component" value="Unassembled WGS sequence"/>
</dbReference>
<evidence type="ECO:0000256" key="1">
    <source>
        <dbReference type="SAM" id="Phobius"/>
    </source>
</evidence>
<keyword evidence="1" id="KW-1133">Transmembrane helix</keyword>
<dbReference type="RefSeq" id="WP_146471733.1">
    <property type="nucleotide sequence ID" value="NZ_BNCF01000001.1"/>
</dbReference>
<gene>
    <name evidence="2" type="ORF">GCM10007167_00910</name>
</gene>
<name>A0A918YTY1_9GAMM</name>